<comment type="similarity">
    <text evidence="1">Belongs to the DOCK family.</text>
</comment>
<dbReference type="GO" id="GO:0007520">
    <property type="term" value="P:myoblast fusion"/>
    <property type="evidence" value="ECO:0007669"/>
    <property type="project" value="TreeGrafter"/>
</dbReference>
<organism evidence="4 5">
    <name type="scientific">Spodoptera litura</name>
    <name type="common">Asian cotton leafworm</name>
    <dbReference type="NCBI Taxonomy" id="69820"/>
    <lineage>
        <taxon>Eukaryota</taxon>
        <taxon>Metazoa</taxon>
        <taxon>Ecdysozoa</taxon>
        <taxon>Arthropoda</taxon>
        <taxon>Hexapoda</taxon>
        <taxon>Insecta</taxon>
        <taxon>Pterygota</taxon>
        <taxon>Neoptera</taxon>
        <taxon>Endopterygota</taxon>
        <taxon>Lepidoptera</taxon>
        <taxon>Glossata</taxon>
        <taxon>Ditrysia</taxon>
        <taxon>Noctuoidea</taxon>
        <taxon>Noctuidae</taxon>
        <taxon>Amphipyrinae</taxon>
        <taxon>Spodoptera</taxon>
    </lineage>
</organism>
<keyword evidence="4" id="KW-1185">Reference proteome</keyword>
<dbReference type="GO" id="GO:0005085">
    <property type="term" value="F:guanyl-nucleotide exchange factor activity"/>
    <property type="evidence" value="ECO:0007669"/>
    <property type="project" value="InterPro"/>
</dbReference>
<dbReference type="GO" id="GO:0007264">
    <property type="term" value="P:small GTPase-mediated signal transduction"/>
    <property type="evidence" value="ECO:0007669"/>
    <property type="project" value="InterPro"/>
</dbReference>
<feature type="region of interest" description="Disordered" evidence="2">
    <location>
        <begin position="683"/>
        <end position="792"/>
    </location>
</feature>
<dbReference type="Pfam" id="PF20422">
    <property type="entry name" value="DHR-2_Lobe_B"/>
    <property type="match status" value="1"/>
</dbReference>
<dbReference type="GO" id="GO:0005737">
    <property type="term" value="C:cytoplasm"/>
    <property type="evidence" value="ECO:0007669"/>
    <property type="project" value="TreeGrafter"/>
</dbReference>
<feature type="region of interest" description="Disordered" evidence="2">
    <location>
        <begin position="539"/>
        <end position="560"/>
    </location>
</feature>
<dbReference type="Pfam" id="PF23554">
    <property type="entry name" value="TPR_DOCK"/>
    <property type="match status" value="1"/>
</dbReference>
<feature type="compositionally biased region" description="Low complexity" evidence="2">
    <location>
        <begin position="539"/>
        <end position="556"/>
    </location>
</feature>
<evidence type="ECO:0000256" key="1">
    <source>
        <dbReference type="PROSITE-ProRule" id="PRU00984"/>
    </source>
</evidence>
<dbReference type="InterPro" id="IPR027357">
    <property type="entry name" value="DOCKER_dom"/>
</dbReference>
<feature type="compositionally biased region" description="Polar residues" evidence="2">
    <location>
        <begin position="609"/>
        <end position="629"/>
    </location>
</feature>
<feature type="compositionally biased region" description="Low complexity" evidence="2">
    <location>
        <begin position="630"/>
        <end position="652"/>
    </location>
</feature>
<dbReference type="InterPro" id="IPR043162">
    <property type="entry name" value="DOCK_C_lobe_C"/>
</dbReference>
<dbReference type="KEGG" id="sliu:111356978"/>
<dbReference type="PANTHER" id="PTHR45653:SF10">
    <property type="entry name" value="MYOBLAST CITY, ISOFORM B"/>
    <property type="match status" value="1"/>
</dbReference>
<evidence type="ECO:0000313" key="4">
    <source>
        <dbReference type="Proteomes" id="UP000301870"/>
    </source>
</evidence>
<dbReference type="Gene3D" id="1.25.40.410">
    <property type="match status" value="1"/>
</dbReference>
<dbReference type="InterPro" id="IPR056372">
    <property type="entry name" value="TPR_DOCK"/>
</dbReference>
<feature type="compositionally biased region" description="Polar residues" evidence="2">
    <location>
        <begin position="693"/>
        <end position="715"/>
    </location>
</feature>
<name>A0A9J7IU21_SPOLT</name>
<evidence type="ECO:0000259" key="3">
    <source>
        <dbReference type="PROSITE" id="PS51651"/>
    </source>
</evidence>
<feature type="region of interest" description="Disordered" evidence="2">
    <location>
        <begin position="583"/>
        <end position="666"/>
    </location>
</feature>
<gene>
    <name evidence="5" type="primary">LOC111356978</name>
</gene>
<dbReference type="PANTHER" id="PTHR45653">
    <property type="entry name" value="DEDICATOR OF CYTOKINESIS"/>
    <property type="match status" value="1"/>
</dbReference>
<dbReference type="AlphaFoldDB" id="A0A9J7IU21"/>
<protein>
    <submittedName>
        <fullName evidence="5">Dedicator of cytokinesis protein 1-like</fullName>
    </submittedName>
</protein>
<dbReference type="OrthoDB" id="18896at2759"/>
<dbReference type="Proteomes" id="UP000301870">
    <property type="component" value="Chromosome 24"/>
</dbReference>
<feature type="compositionally biased region" description="Polar residues" evidence="2">
    <location>
        <begin position="583"/>
        <end position="597"/>
    </location>
</feature>
<feature type="domain" description="DOCKER" evidence="3">
    <location>
        <begin position="80"/>
        <end position="521"/>
    </location>
</feature>
<dbReference type="PROSITE" id="PS51651">
    <property type="entry name" value="DOCKER"/>
    <property type="match status" value="1"/>
</dbReference>
<dbReference type="GeneID" id="111356978"/>
<dbReference type="InterPro" id="IPR026791">
    <property type="entry name" value="DOCK"/>
</dbReference>
<evidence type="ECO:0000256" key="2">
    <source>
        <dbReference type="SAM" id="MobiDB-lite"/>
    </source>
</evidence>
<evidence type="ECO:0000313" key="5">
    <source>
        <dbReference type="RefSeq" id="XP_022827231.1"/>
    </source>
</evidence>
<proteinExistence type="inferred from homology"/>
<dbReference type="GO" id="GO:0005886">
    <property type="term" value="C:plasma membrane"/>
    <property type="evidence" value="ECO:0007669"/>
    <property type="project" value="TreeGrafter"/>
</dbReference>
<dbReference type="Gene3D" id="1.20.58.740">
    <property type="match status" value="1"/>
</dbReference>
<dbReference type="RefSeq" id="XP_022827231.1">
    <property type="nucleotide sequence ID" value="XM_022971463.1"/>
</dbReference>
<dbReference type="GO" id="GO:0016477">
    <property type="term" value="P:cell migration"/>
    <property type="evidence" value="ECO:0007669"/>
    <property type="project" value="TreeGrafter"/>
</dbReference>
<dbReference type="Pfam" id="PF20421">
    <property type="entry name" value="DHR-2_Lobe_C"/>
    <property type="match status" value="1"/>
</dbReference>
<accession>A0A9J7IU21</accession>
<dbReference type="InterPro" id="IPR046773">
    <property type="entry name" value="DOCKER_Lobe_C"/>
</dbReference>
<dbReference type="InterPro" id="IPR043161">
    <property type="entry name" value="DOCK_C_lobe_A"/>
</dbReference>
<dbReference type="InterPro" id="IPR046770">
    <property type="entry name" value="DOCKER_Lobe_B"/>
</dbReference>
<sequence length="792" mass="89726">MVISTVDLDHHKRSFIPCLVGPFLEVSFLRDEEVRNTTIPIFFDMMQTEYSHSVLNGDANESPLKELESEMIDKVDVLVEKGYGDSIWRARFVSLCGALCGAASGPLRVAAAALVAAAARQLDALLQYRAAARRSATPHRMHLTTCVLHFYQQIERPHMYIRLTNYEYLYLVIADLLNRGRQWELAVEIVKELVSVYEEEALGYGPLADLHTQLASMYDAMLRTPRSHPGYFRVVYHGKGFPELLRTPYGYIYRGNEYEQLQEFKDRLLDEWPDAEVLPKLDPPGPEITESDGQYLQINAVDPVMGDKLKRLSGKPIAEQILQYYKHNNVDKFEFSRPFYRAEESLDGSTDDLSNQNEFATRWLERTELEISEKLPGILRWFPVRSQRTYEVSPLTAAVEALKDSNRRLKSLIIEARAPDAPLHPLTMRLIGILDPAVQGGIVNYERAFLTPAYEARHPDHAPLLTELKDLIADQIPLLKFGLDVHGSRVSADMEEMQAHLLKCFRRVQQHVHQRYGRKNCDIEVDSAEVQLRMPFRDSFSMESSNNSNNRMSDISTGTETSTKGRFFSFNAAINPLSRNSSTGVVSRFATLQSSPGRRNKRNLRKSEVGTQASGSQWYTSHATPNGSLNNSTSTVNNTSINNNNSISSINTQTDTPSASPLRELRQEVRKVPKLVTERPLRAEVERERRLSQRTSLITSSAPPSNRDSVGTTDSNQEEEEPPPLPKKYAHRSMDLDSDTNNNGESNPLPPRHNYDTVWAPRGSFLYNSIAHRRNTTNDKAPTPPPKKRNAQ</sequence>
<dbReference type="GO" id="GO:0031267">
    <property type="term" value="F:small GTPase binding"/>
    <property type="evidence" value="ECO:0007669"/>
    <property type="project" value="TreeGrafter"/>
</dbReference>
<reference evidence="5" key="1">
    <citation type="submission" date="2025-08" db="UniProtKB">
        <authorList>
            <consortium name="RefSeq"/>
        </authorList>
    </citation>
    <scope>IDENTIFICATION</scope>
    <source>
        <strain evidence="5">Ishihara</strain>
        <tissue evidence="5">Whole body</tissue>
    </source>
</reference>